<dbReference type="GO" id="GO:0006351">
    <property type="term" value="P:DNA-templated transcription"/>
    <property type="evidence" value="ECO:0007669"/>
    <property type="project" value="InterPro"/>
</dbReference>
<evidence type="ECO:0000256" key="1">
    <source>
        <dbReference type="ARBA" id="ARBA00023242"/>
    </source>
</evidence>
<feature type="domain" description="Xylanolytic transcriptional activator regulatory" evidence="4">
    <location>
        <begin position="307"/>
        <end position="380"/>
    </location>
</feature>
<gene>
    <name evidence="5" type="ORF">CALVIDRAFT_540196</name>
</gene>
<evidence type="ECO:0000259" key="4">
    <source>
        <dbReference type="SMART" id="SM00906"/>
    </source>
</evidence>
<dbReference type="SMART" id="SM00906">
    <property type="entry name" value="Fungal_trans"/>
    <property type="match status" value="1"/>
</dbReference>
<evidence type="ECO:0000256" key="2">
    <source>
        <dbReference type="SAM" id="MobiDB-lite"/>
    </source>
</evidence>
<dbReference type="Proteomes" id="UP000076738">
    <property type="component" value="Unassembled WGS sequence"/>
</dbReference>
<dbReference type="InterPro" id="IPR007219">
    <property type="entry name" value="XnlR_reg_dom"/>
</dbReference>
<evidence type="ECO:0000313" key="5">
    <source>
        <dbReference type="EMBL" id="KZO93208.1"/>
    </source>
</evidence>
<keyword evidence="1" id="KW-0539">Nucleus</keyword>
<keyword evidence="3" id="KW-0472">Membrane</keyword>
<dbReference type="EMBL" id="KV417303">
    <property type="protein sequence ID" value="KZO93208.1"/>
    <property type="molecule type" value="Genomic_DNA"/>
</dbReference>
<dbReference type="CDD" id="cd12148">
    <property type="entry name" value="fungal_TF_MHR"/>
    <property type="match status" value="1"/>
</dbReference>
<feature type="compositionally biased region" description="Pro residues" evidence="2">
    <location>
        <begin position="854"/>
        <end position="867"/>
    </location>
</feature>
<dbReference type="GO" id="GO:0003677">
    <property type="term" value="F:DNA binding"/>
    <property type="evidence" value="ECO:0007669"/>
    <property type="project" value="InterPro"/>
</dbReference>
<dbReference type="OrthoDB" id="434771at2759"/>
<name>A0A167J3E1_CALVF</name>
<organism evidence="5 6">
    <name type="scientific">Calocera viscosa (strain TUFC12733)</name>
    <dbReference type="NCBI Taxonomy" id="1330018"/>
    <lineage>
        <taxon>Eukaryota</taxon>
        <taxon>Fungi</taxon>
        <taxon>Dikarya</taxon>
        <taxon>Basidiomycota</taxon>
        <taxon>Agaricomycotina</taxon>
        <taxon>Dacrymycetes</taxon>
        <taxon>Dacrymycetales</taxon>
        <taxon>Dacrymycetaceae</taxon>
        <taxon>Calocera</taxon>
    </lineage>
</organism>
<dbReference type="AlphaFoldDB" id="A0A167J3E1"/>
<feature type="region of interest" description="Disordered" evidence="2">
    <location>
        <begin position="603"/>
        <end position="681"/>
    </location>
</feature>
<feature type="compositionally biased region" description="Acidic residues" evidence="2">
    <location>
        <begin position="81"/>
        <end position="109"/>
    </location>
</feature>
<feature type="compositionally biased region" description="Polar residues" evidence="2">
    <location>
        <begin position="719"/>
        <end position="741"/>
    </location>
</feature>
<feature type="compositionally biased region" description="Polar residues" evidence="2">
    <location>
        <begin position="765"/>
        <end position="774"/>
    </location>
</feature>
<keyword evidence="3" id="KW-1133">Transmembrane helix</keyword>
<dbReference type="PANTHER" id="PTHR46910">
    <property type="entry name" value="TRANSCRIPTION FACTOR PDR1"/>
    <property type="match status" value="1"/>
</dbReference>
<keyword evidence="6" id="KW-1185">Reference proteome</keyword>
<evidence type="ECO:0000256" key="3">
    <source>
        <dbReference type="SAM" id="Phobius"/>
    </source>
</evidence>
<feature type="compositionally biased region" description="Polar residues" evidence="2">
    <location>
        <begin position="870"/>
        <end position="880"/>
    </location>
</feature>
<accession>A0A167J3E1</accession>
<dbReference type="STRING" id="1330018.A0A167J3E1"/>
<feature type="compositionally biased region" description="Basic residues" evidence="2">
    <location>
        <begin position="610"/>
        <end position="629"/>
    </location>
</feature>
<protein>
    <recommendedName>
        <fullName evidence="4">Xylanolytic transcriptional activator regulatory domain-containing protein</fullName>
    </recommendedName>
</protein>
<feature type="region of interest" description="Disordered" evidence="2">
    <location>
        <begin position="717"/>
        <end position="774"/>
    </location>
</feature>
<feature type="transmembrane region" description="Helical" evidence="3">
    <location>
        <begin position="532"/>
        <end position="554"/>
    </location>
</feature>
<dbReference type="GO" id="GO:0008270">
    <property type="term" value="F:zinc ion binding"/>
    <property type="evidence" value="ECO:0007669"/>
    <property type="project" value="InterPro"/>
</dbReference>
<dbReference type="InterPro" id="IPR050987">
    <property type="entry name" value="AtrR-like"/>
</dbReference>
<feature type="region of interest" description="Disordered" evidence="2">
    <location>
        <begin position="689"/>
        <end position="708"/>
    </location>
</feature>
<reference evidence="5 6" key="1">
    <citation type="journal article" date="2016" name="Mol. Biol. Evol.">
        <title>Comparative Genomics of Early-Diverging Mushroom-Forming Fungi Provides Insights into the Origins of Lignocellulose Decay Capabilities.</title>
        <authorList>
            <person name="Nagy L.G."/>
            <person name="Riley R."/>
            <person name="Tritt A."/>
            <person name="Adam C."/>
            <person name="Daum C."/>
            <person name="Floudas D."/>
            <person name="Sun H."/>
            <person name="Yadav J.S."/>
            <person name="Pangilinan J."/>
            <person name="Larsson K.H."/>
            <person name="Matsuura K."/>
            <person name="Barry K."/>
            <person name="Labutti K."/>
            <person name="Kuo R."/>
            <person name="Ohm R.A."/>
            <person name="Bhattacharya S.S."/>
            <person name="Shirouzu T."/>
            <person name="Yoshinaga Y."/>
            <person name="Martin F.M."/>
            <person name="Grigoriev I.V."/>
            <person name="Hibbett D.S."/>
        </authorList>
    </citation>
    <scope>NUCLEOTIDE SEQUENCE [LARGE SCALE GENOMIC DNA]</scope>
    <source>
        <strain evidence="5 6">TUFC12733</strain>
    </source>
</reference>
<evidence type="ECO:0000313" key="6">
    <source>
        <dbReference type="Proteomes" id="UP000076738"/>
    </source>
</evidence>
<dbReference type="PANTHER" id="PTHR46910:SF1">
    <property type="entry name" value="MISCELLANEOUS ZN(II)2CYS6 TRANSCRIPTION FACTOR (EUROFUNG)-RELATED"/>
    <property type="match status" value="1"/>
</dbReference>
<feature type="region of interest" description="Disordered" evidence="2">
    <location>
        <begin position="788"/>
        <end position="880"/>
    </location>
</feature>
<feature type="region of interest" description="Disordered" evidence="2">
    <location>
        <begin position="66"/>
        <end position="109"/>
    </location>
</feature>
<keyword evidence="3" id="KW-0812">Transmembrane</keyword>
<proteinExistence type="predicted"/>
<sequence>METLFQHVAPVMEALTASAGAPGAPVPNGLPQQVAAQAARQYMQNMNDAARAATVQVPGAVGLGGGGGGGGFASGQPQADDSSEVEEEEEDSSDEESVGSSDDAPDSGEEVAQKFGQLQIDENGQWRWIGGASTMSLVESFRTLSKQPAYPSPPGERGGMDDLLFPPAIGLGKVRRVALPSSHEAEYPARDLADALVDAYFARFHHTLPVLDKITFLAKYHDHMERGTYRDDAGFQSTIFGVFAIAARFHNDPRLGDVNKDGGLAMTFYDRAMILHFIGATKTQLAHVQCVVLLSSFLASCNLLAESWLLLGQAVRTAQDLGLHRDAPKSSLTPLEREMHKRIWFCVYMLDRLLAIALGRPLGIEDSDCDVELPIPLDDEALRLHLDGAPIGEPSTIMVGFIALTELAKIGGQMLRQVYAVNKTGFHLDAAQSAALQQSVDALDAQLSKWCDALPPELRSKPKGEKEIFMAAILCTSYYAILISLHRVFLPTSRRHALQAVSTSVAKAVSASRNCILLAKALRNIIFPSHHLAFFVQYLFSSAVILCLCIMRLMDENAIKQSMPEVMQCIQCLHDLEVVYPGAKKCRELLTQLFEVTKETAARRAEKDKHAHHHVQRRGSMRKTRRHSNKTGSSSPSDWSGKRPHVTPPRETMPAGQPLKMSPGQMHAVPQQPTPPSAYQGVGQHVLQGIAPSGTFPPSSLRPATMSASSMNSATYNMQPVQTSGSSSTYQSPADTGSSTSGHKRTRQESTMQDPAGSSYIPTFGPNTTPLRQMQTHVPSPIKVGMPVNASMSQQPASAPPATGPGYSQLPALPPNYLTQASTGTINPGMTYQVPEWNSPVKRESPAPAQQPTTAPPNPGSYTPSPPNYQTSFNIGSNGNLPSFDLEGLNLPPGDQDFLNNFGEGWSEWGGSDQMFDSNMSLDPSTFDFGLDPLFPFDVERPGSANMNLQQQS</sequence>
<dbReference type="GO" id="GO:0003700">
    <property type="term" value="F:DNA-binding transcription factor activity"/>
    <property type="evidence" value="ECO:0007669"/>
    <property type="project" value="InterPro"/>
</dbReference>
<feature type="transmembrane region" description="Helical" evidence="3">
    <location>
        <begin position="468"/>
        <end position="490"/>
    </location>
</feature>
<feature type="compositionally biased region" description="Polar residues" evidence="2">
    <location>
        <begin position="817"/>
        <end position="830"/>
    </location>
</feature>
<dbReference type="Pfam" id="PF04082">
    <property type="entry name" value="Fungal_trans"/>
    <property type="match status" value="1"/>
</dbReference>